<keyword evidence="1" id="KW-0732">Signal</keyword>
<comment type="similarity">
    <text evidence="1">Belongs to the thioredoxin family. DsbC subfamily.</text>
</comment>
<dbReference type="InterPro" id="IPR033954">
    <property type="entry name" value="DiS-bond_Isoase_DsbC/G"/>
</dbReference>
<dbReference type="InterPro" id="IPR012336">
    <property type="entry name" value="Thioredoxin-like_fold"/>
</dbReference>
<keyword evidence="1" id="KW-0676">Redox-active center</keyword>
<reference evidence="3" key="1">
    <citation type="submission" date="2021-11" db="EMBL/GenBank/DDBJ databases">
        <title>Halomonas sp., isolated from a coastal aquaculture zone in Dongshan Bay.</title>
        <authorList>
            <person name="Lin W."/>
        </authorList>
    </citation>
    <scope>NUCLEOTIDE SEQUENCE</scope>
    <source>
        <strain evidence="3">Yzlin-01</strain>
    </source>
</reference>
<organism evidence="3 4">
    <name type="scientific">Halomonas dongshanensis</name>
    <dbReference type="NCBI Taxonomy" id="2890835"/>
    <lineage>
        <taxon>Bacteria</taxon>
        <taxon>Pseudomonadati</taxon>
        <taxon>Pseudomonadota</taxon>
        <taxon>Gammaproteobacteria</taxon>
        <taxon>Oceanospirillales</taxon>
        <taxon>Halomonadaceae</taxon>
        <taxon>Halomonas</taxon>
    </lineage>
</organism>
<sequence>MQEAKTQQTVIKAVMERAAIRRTWPALTLLWMVGSSVAEEPLPPPIEALKHQGIEIYGAFDAPSGLTGYGALDQGRETAVYLLPDGEHAIVGTLTDANGNDVSANELDTHLRVPLEAETWRLLEASHWIQDGDPEAPRLVYLFTDPNCPYCREFWQRTRPAVAEGRLQLRHIMVGFMAPQSPAQAASLLAAEDPEAALNAHESGTPIEASAQPRAIEEQVYHNNQLFDALGLHATPTLAYQRETPTGLRIVRIQGLPDAPGWEAMIEPVDEKNNN</sequence>
<proteinExistence type="inferred from homology"/>
<dbReference type="Pfam" id="PF13098">
    <property type="entry name" value="Thioredoxin_2"/>
    <property type="match status" value="1"/>
</dbReference>
<dbReference type="SUPFAM" id="SSF52833">
    <property type="entry name" value="Thioredoxin-like"/>
    <property type="match status" value="1"/>
</dbReference>
<accession>A0ABT2EBC2</accession>
<evidence type="ECO:0000259" key="2">
    <source>
        <dbReference type="Pfam" id="PF13098"/>
    </source>
</evidence>
<dbReference type="PANTHER" id="PTHR35272:SF4">
    <property type="entry name" value="THIOL:DISULFIDE INTERCHANGE PROTEIN DSBG"/>
    <property type="match status" value="1"/>
</dbReference>
<comment type="subcellular location">
    <subcellularLocation>
        <location evidence="1">Periplasm</location>
    </subcellularLocation>
</comment>
<dbReference type="GO" id="GO:0016491">
    <property type="term" value="F:oxidoreductase activity"/>
    <property type="evidence" value="ECO:0007669"/>
    <property type="project" value="UniProtKB-KW"/>
</dbReference>
<dbReference type="InterPro" id="IPR036249">
    <property type="entry name" value="Thioredoxin-like_sf"/>
</dbReference>
<comment type="function">
    <text evidence="1">Required for disulfide bond formation in some periplasmic proteins. Acts by transferring its disulfide bond to other proteins and is reduced in the process.</text>
</comment>
<keyword evidence="1" id="KW-0574">Periplasm</keyword>
<dbReference type="EMBL" id="JAJISC010000002">
    <property type="protein sequence ID" value="MCS2608879.1"/>
    <property type="molecule type" value="Genomic_DNA"/>
</dbReference>
<dbReference type="PANTHER" id="PTHR35272">
    <property type="entry name" value="THIOL:DISULFIDE INTERCHANGE PROTEIN DSBC-RELATED"/>
    <property type="match status" value="1"/>
</dbReference>
<dbReference type="CDD" id="cd03020">
    <property type="entry name" value="DsbA_DsbC_DsbG"/>
    <property type="match status" value="1"/>
</dbReference>
<comment type="caution">
    <text evidence="3">The sequence shown here is derived from an EMBL/GenBank/DDBJ whole genome shotgun (WGS) entry which is preliminary data.</text>
</comment>
<name>A0ABT2EBC2_9GAMM</name>
<keyword evidence="4" id="KW-1185">Reference proteome</keyword>
<dbReference type="SUPFAM" id="SSF54423">
    <property type="entry name" value="DsbC/DsbG N-terminal domain-like"/>
    <property type="match status" value="1"/>
</dbReference>
<feature type="domain" description="Thioredoxin-like fold" evidence="2">
    <location>
        <begin position="137"/>
        <end position="256"/>
    </location>
</feature>
<evidence type="ECO:0000313" key="4">
    <source>
        <dbReference type="Proteomes" id="UP001165542"/>
    </source>
</evidence>
<evidence type="ECO:0000313" key="3">
    <source>
        <dbReference type="EMBL" id="MCS2608879.1"/>
    </source>
</evidence>
<protein>
    <recommendedName>
        <fullName evidence="1">Thiol:disulfide interchange protein</fullName>
    </recommendedName>
</protein>
<dbReference type="Gene3D" id="3.40.30.10">
    <property type="entry name" value="Glutaredoxin"/>
    <property type="match status" value="1"/>
</dbReference>
<evidence type="ECO:0000256" key="1">
    <source>
        <dbReference type="RuleBase" id="RU364038"/>
    </source>
</evidence>
<dbReference type="InterPro" id="IPR009094">
    <property type="entry name" value="DiS-bond_isomerase_DsbC/G_N_sf"/>
</dbReference>
<gene>
    <name evidence="3" type="primary">dsbG</name>
    <name evidence="3" type="ORF">LLY24_06015</name>
</gene>
<dbReference type="RefSeq" id="WP_259035384.1">
    <property type="nucleotide sequence ID" value="NZ_JAJISC010000002.1"/>
</dbReference>
<dbReference type="NCBIfam" id="NF008657">
    <property type="entry name" value="PRK11657.1"/>
    <property type="match status" value="1"/>
</dbReference>
<keyword evidence="3" id="KW-0560">Oxidoreductase</keyword>
<dbReference type="InterPro" id="IPR051470">
    <property type="entry name" value="Thiol:disulfide_interchange"/>
</dbReference>
<dbReference type="Gene3D" id="3.10.450.70">
    <property type="entry name" value="Disulphide bond isomerase, DsbC/G, N-terminal"/>
    <property type="match status" value="1"/>
</dbReference>
<dbReference type="Proteomes" id="UP001165542">
    <property type="component" value="Unassembled WGS sequence"/>
</dbReference>